<dbReference type="Pfam" id="PF23355">
    <property type="entry name" value="IFT52_GIFT"/>
    <property type="match status" value="1"/>
</dbReference>
<dbReference type="EMBL" id="KN560810">
    <property type="protein sequence ID" value="KHJ86328.1"/>
    <property type="molecule type" value="Genomic_DNA"/>
</dbReference>
<keyword evidence="4" id="KW-1185">Reference proteome</keyword>
<evidence type="ECO:0000256" key="1">
    <source>
        <dbReference type="SAM" id="MobiDB-lite"/>
    </source>
</evidence>
<evidence type="ECO:0000313" key="4">
    <source>
        <dbReference type="Proteomes" id="UP000053660"/>
    </source>
</evidence>
<sequence>MPPVTNFAANPRYAQEQNNENTGTKKPTGHKIIINQSKKESFSMHSGLRGIVRRLKNAWTIEANSDEITDGTFEGVRGFILPYPKAKFNVAEMEAIGRFLTNGGAVLVMLSEGGEQAADTNINFLLEEFGIVVNNDAVIRSIFYKYFDPKEALISNGVLNRSVAIAAKKTVSTDQQSNSQTISFVYPFGATLSVNRLATPVLSTGSACFPIGRPVMAFHETEGAKGRLAVCGSVHMFCDQYIDKEENSKLFVSSYKFPWQNFTNS</sequence>
<dbReference type="OrthoDB" id="5824366at2759"/>
<dbReference type="GO" id="GO:0042073">
    <property type="term" value="P:intraciliary transport"/>
    <property type="evidence" value="ECO:0007669"/>
    <property type="project" value="TreeGrafter"/>
</dbReference>
<dbReference type="PANTHER" id="PTHR12969:SF7">
    <property type="entry name" value="INTRAFLAGELLAR TRANSPORT PROTEIN 52 HOMOLOG"/>
    <property type="match status" value="1"/>
</dbReference>
<gene>
    <name evidence="3" type="ORF">OESDEN_13926</name>
</gene>
<feature type="compositionally biased region" description="Polar residues" evidence="1">
    <location>
        <begin position="15"/>
        <end position="25"/>
    </location>
</feature>
<feature type="region of interest" description="Disordered" evidence="1">
    <location>
        <begin position="1"/>
        <end position="28"/>
    </location>
</feature>
<dbReference type="GO" id="GO:0005814">
    <property type="term" value="C:centriole"/>
    <property type="evidence" value="ECO:0007669"/>
    <property type="project" value="TreeGrafter"/>
</dbReference>
<dbReference type="PANTHER" id="PTHR12969">
    <property type="entry name" value="NGD5/OSM-6/IFT52"/>
    <property type="match status" value="1"/>
</dbReference>
<reference evidence="3 4" key="1">
    <citation type="submission" date="2014-03" db="EMBL/GenBank/DDBJ databases">
        <title>Draft genome of the hookworm Oesophagostomum dentatum.</title>
        <authorList>
            <person name="Mitreva M."/>
        </authorList>
    </citation>
    <scope>NUCLEOTIDE SEQUENCE [LARGE SCALE GENOMIC DNA]</scope>
    <source>
        <strain evidence="3 4">OD-Hann</strain>
    </source>
</reference>
<dbReference type="AlphaFoldDB" id="A0A0B1SLX5"/>
<dbReference type="InterPro" id="IPR055458">
    <property type="entry name" value="IFT52_GIFT"/>
</dbReference>
<dbReference type="GO" id="GO:0005929">
    <property type="term" value="C:cilium"/>
    <property type="evidence" value="ECO:0007669"/>
    <property type="project" value="TreeGrafter"/>
</dbReference>
<evidence type="ECO:0000313" key="3">
    <source>
        <dbReference type="EMBL" id="KHJ86328.1"/>
    </source>
</evidence>
<dbReference type="GO" id="GO:0060271">
    <property type="term" value="P:cilium assembly"/>
    <property type="evidence" value="ECO:0007669"/>
    <property type="project" value="TreeGrafter"/>
</dbReference>
<dbReference type="Proteomes" id="UP000053660">
    <property type="component" value="Unassembled WGS sequence"/>
</dbReference>
<organism evidence="3 4">
    <name type="scientific">Oesophagostomum dentatum</name>
    <name type="common">Nodular worm</name>
    <dbReference type="NCBI Taxonomy" id="61180"/>
    <lineage>
        <taxon>Eukaryota</taxon>
        <taxon>Metazoa</taxon>
        <taxon>Ecdysozoa</taxon>
        <taxon>Nematoda</taxon>
        <taxon>Chromadorea</taxon>
        <taxon>Rhabditida</taxon>
        <taxon>Rhabditina</taxon>
        <taxon>Rhabditomorpha</taxon>
        <taxon>Strongyloidea</taxon>
        <taxon>Strongylidae</taxon>
        <taxon>Oesophagostomum</taxon>
    </lineage>
</organism>
<evidence type="ECO:0000259" key="2">
    <source>
        <dbReference type="Pfam" id="PF23355"/>
    </source>
</evidence>
<protein>
    <recommendedName>
        <fullName evidence="2">IFT52 GIFT domain-containing protein</fullName>
    </recommendedName>
</protein>
<dbReference type="InterPro" id="IPR039975">
    <property type="entry name" value="IFT52"/>
</dbReference>
<name>A0A0B1SLX5_OESDE</name>
<accession>A0A0B1SLX5</accession>
<proteinExistence type="predicted"/>
<feature type="domain" description="IFT52 GIFT" evidence="2">
    <location>
        <begin position="32"/>
        <end position="251"/>
    </location>
</feature>
<dbReference type="GO" id="GO:0030992">
    <property type="term" value="C:intraciliary transport particle B"/>
    <property type="evidence" value="ECO:0007669"/>
    <property type="project" value="TreeGrafter"/>
</dbReference>